<protein>
    <submittedName>
        <fullName evidence="2">PhzF family phenazine biosynthesis protein</fullName>
    </submittedName>
</protein>
<sequence>MITPFGRQAMREFQQIDVFTRHAGDGNPLAVVLDAHGLDDAAMQRFAAWTNLSETTFLLPPTQPGADYRVRIFSPRTEMPFAGHPSVGTAWAALHSGRITPRDGRLVQECGAGLLPLIVEGEAGAWRIHVRAPRAVIADPTASEWHWLADALDRSLLASPDAIRRIDNGPVWWVAHLRAADEVRRLSPRLREIAHMCTKTDAAGLAVFARTDADDTAVVTRAFCPADGIDEDPVTGSANAAIGAWLYAQGQLAGTQGYRASQGREVGRDGVVHVRPDAAGDIWIGGDCVGVISGQLRW</sequence>
<dbReference type="PIRSF" id="PIRSF016184">
    <property type="entry name" value="PhzC_PhzF"/>
    <property type="match status" value="1"/>
</dbReference>
<evidence type="ECO:0000313" key="3">
    <source>
        <dbReference type="Proteomes" id="UP001064632"/>
    </source>
</evidence>
<accession>A0ABY6BB48</accession>
<dbReference type="Proteomes" id="UP001064632">
    <property type="component" value="Chromosome"/>
</dbReference>
<gene>
    <name evidence="2" type="ORF">N4264_21465</name>
</gene>
<organism evidence="2 3">
    <name type="scientific">Tahibacter amnicola</name>
    <dbReference type="NCBI Taxonomy" id="2976241"/>
    <lineage>
        <taxon>Bacteria</taxon>
        <taxon>Pseudomonadati</taxon>
        <taxon>Pseudomonadota</taxon>
        <taxon>Gammaproteobacteria</taxon>
        <taxon>Lysobacterales</taxon>
        <taxon>Rhodanobacteraceae</taxon>
        <taxon>Tahibacter</taxon>
    </lineage>
</organism>
<evidence type="ECO:0000256" key="1">
    <source>
        <dbReference type="ARBA" id="ARBA00008270"/>
    </source>
</evidence>
<dbReference type="Gene3D" id="3.10.310.10">
    <property type="entry name" value="Diaminopimelate Epimerase, Chain A, domain 1"/>
    <property type="match status" value="2"/>
</dbReference>
<proteinExistence type="inferred from homology"/>
<dbReference type="NCBIfam" id="TIGR00654">
    <property type="entry name" value="PhzF_family"/>
    <property type="match status" value="1"/>
</dbReference>
<name>A0ABY6BB48_9GAMM</name>
<dbReference type="InterPro" id="IPR003719">
    <property type="entry name" value="Phenazine_PhzF-like"/>
</dbReference>
<keyword evidence="3" id="KW-1185">Reference proteome</keyword>
<dbReference type="EMBL" id="CP104694">
    <property type="protein sequence ID" value="UXI67281.1"/>
    <property type="molecule type" value="Genomic_DNA"/>
</dbReference>
<dbReference type="PANTHER" id="PTHR13774">
    <property type="entry name" value="PHENAZINE BIOSYNTHESIS PROTEIN"/>
    <property type="match status" value="1"/>
</dbReference>
<evidence type="ECO:0000313" key="2">
    <source>
        <dbReference type="EMBL" id="UXI67281.1"/>
    </source>
</evidence>
<dbReference type="SUPFAM" id="SSF54506">
    <property type="entry name" value="Diaminopimelate epimerase-like"/>
    <property type="match status" value="1"/>
</dbReference>
<comment type="similarity">
    <text evidence="1">Belongs to the PhzF family.</text>
</comment>
<reference evidence="2" key="1">
    <citation type="submission" date="2022-09" db="EMBL/GenBank/DDBJ databases">
        <title>Tahibacter sp. nov., isolated from a fresh water.</title>
        <authorList>
            <person name="Baek J.H."/>
            <person name="Lee J.K."/>
            <person name="Kim J.M."/>
            <person name="Jeon C.O."/>
        </authorList>
    </citation>
    <scope>NUCLEOTIDE SEQUENCE</scope>
    <source>
        <strain evidence="2">W38</strain>
    </source>
</reference>
<dbReference type="RefSeq" id="WP_261694258.1">
    <property type="nucleotide sequence ID" value="NZ_CP104694.1"/>
</dbReference>
<dbReference type="PANTHER" id="PTHR13774:SF32">
    <property type="entry name" value="ANTISENSE-ENHANCING SEQUENCE 1"/>
    <property type="match status" value="1"/>
</dbReference>
<dbReference type="Pfam" id="PF02567">
    <property type="entry name" value="PhzC-PhzF"/>
    <property type="match status" value="1"/>
</dbReference>